<dbReference type="PANTHER" id="PTHR11066:SF35">
    <property type="entry name" value="ACYL-COA THIOESTERASE II"/>
    <property type="match status" value="1"/>
</dbReference>
<dbReference type="EMBL" id="KV441552">
    <property type="protein sequence ID" value="OAG05390.1"/>
    <property type="molecule type" value="Genomic_DNA"/>
</dbReference>
<dbReference type="Proteomes" id="UP000077069">
    <property type="component" value="Unassembled WGS sequence"/>
</dbReference>
<protein>
    <recommendedName>
        <fullName evidence="2">Acyl-CoA thioesterase-like C-terminal domain-containing protein</fullName>
    </recommendedName>
</protein>
<dbReference type="AlphaFoldDB" id="A0A177CFB0"/>
<dbReference type="InterPro" id="IPR042171">
    <property type="entry name" value="Acyl-CoA_hotdog"/>
</dbReference>
<organism evidence="3 4">
    <name type="scientific">Paraphaeosphaeria sporulosa</name>
    <dbReference type="NCBI Taxonomy" id="1460663"/>
    <lineage>
        <taxon>Eukaryota</taxon>
        <taxon>Fungi</taxon>
        <taxon>Dikarya</taxon>
        <taxon>Ascomycota</taxon>
        <taxon>Pezizomycotina</taxon>
        <taxon>Dothideomycetes</taxon>
        <taxon>Pleosporomycetidae</taxon>
        <taxon>Pleosporales</taxon>
        <taxon>Massarineae</taxon>
        <taxon>Didymosphaeriaceae</taxon>
        <taxon>Paraphaeosphaeria</taxon>
    </lineage>
</organism>
<dbReference type="GO" id="GO:0047617">
    <property type="term" value="F:fatty acyl-CoA hydrolase activity"/>
    <property type="evidence" value="ECO:0007669"/>
    <property type="project" value="InterPro"/>
</dbReference>
<dbReference type="InParanoid" id="A0A177CFB0"/>
<dbReference type="GeneID" id="28759007"/>
<proteinExistence type="inferred from homology"/>
<dbReference type="InterPro" id="IPR003703">
    <property type="entry name" value="Acyl_CoA_thio"/>
</dbReference>
<feature type="domain" description="Acyl-CoA thioesterase-like C-terminal" evidence="2">
    <location>
        <begin position="182"/>
        <end position="277"/>
    </location>
</feature>
<dbReference type="GO" id="GO:0005782">
    <property type="term" value="C:peroxisomal matrix"/>
    <property type="evidence" value="ECO:0007669"/>
    <property type="project" value="UniProtKB-SubCell"/>
</dbReference>
<reference evidence="3 4" key="1">
    <citation type="submission" date="2016-05" db="EMBL/GenBank/DDBJ databases">
        <title>Comparative analysis of secretome profiles of manganese(II)-oxidizing ascomycete fungi.</title>
        <authorList>
            <consortium name="DOE Joint Genome Institute"/>
            <person name="Zeiner C.A."/>
            <person name="Purvine S.O."/>
            <person name="Zink E.M."/>
            <person name="Wu S."/>
            <person name="Pasa-Tolic L."/>
            <person name="Chaput D.L."/>
            <person name="Haridas S."/>
            <person name="Grigoriev I.V."/>
            <person name="Santelli C.M."/>
            <person name="Hansel C.M."/>
        </authorList>
    </citation>
    <scope>NUCLEOTIDE SEQUENCE [LARGE SCALE GENOMIC DNA]</scope>
    <source>
        <strain evidence="3 4">AP3s5-JAC2a</strain>
    </source>
</reference>
<dbReference type="InterPro" id="IPR049450">
    <property type="entry name" value="ACOT8-like_C"/>
</dbReference>
<sequence>MLGHFYGATRSSVPLDLKVTALRDTRGFATRQVIVSQPTTDIAGKTRTTSVILVDFIAKAQDRTMLSFSAQPRISPLTHHSKLQDMHEKLQIDAENGSIDKRKLAFMMPSFDLLNIWHNRYCPEGVLAQRSVGMRLDKETTQDSLPHAEKASYDWIQLREKLPLAHSTSKDDTGTLLPPTTSATSACLFAHFLDTWTSVVAPWWAKIGPEEAQVYATLDFALRFHVDELDAGQWHLREQTALAAGDERDHVQVGLWREGGEGKGEMKMVASMTQTCALKGP</sequence>
<dbReference type="InterPro" id="IPR029069">
    <property type="entry name" value="HotDog_dom_sf"/>
</dbReference>
<dbReference type="Pfam" id="PF20789">
    <property type="entry name" value="4HBT_3C"/>
    <property type="match status" value="1"/>
</dbReference>
<name>A0A177CFB0_9PLEO</name>
<dbReference type="Gene3D" id="2.40.160.210">
    <property type="entry name" value="Acyl-CoA thioesterase, double hotdog domain"/>
    <property type="match status" value="1"/>
</dbReference>
<evidence type="ECO:0000256" key="1">
    <source>
        <dbReference type="ARBA" id="ARBA00006538"/>
    </source>
</evidence>
<comment type="similarity">
    <text evidence="1">Belongs to the C/M/P thioester hydrolase family.</text>
</comment>
<keyword evidence="4" id="KW-1185">Reference proteome</keyword>
<dbReference type="OrthoDB" id="68328at2759"/>
<dbReference type="STRING" id="1460663.A0A177CFB0"/>
<evidence type="ECO:0000313" key="3">
    <source>
        <dbReference type="EMBL" id="OAG05390.1"/>
    </source>
</evidence>
<dbReference type="RefSeq" id="XP_018035755.1">
    <property type="nucleotide sequence ID" value="XM_018175521.1"/>
</dbReference>
<accession>A0A177CFB0</accession>
<dbReference type="GO" id="GO:0006637">
    <property type="term" value="P:acyl-CoA metabolic process"/>
    <property type="evidence" value="ECO:0007669"/>
    <property type="project" value="InterPro"/>
</dbReference>
<evidence type="ECO:0000259" key="2">
    <source>
        <dbReference type="Pfam" id="PF20789"/>
    </source>
</evidence>
<gene>
    <name evidence="3" type="ORF">CC84DRAFT_1118501</name>
</gene>
<dbReference type="SUPFAM" id="SSF54637">
    <property type="entry name" value="Thioesterase/thiol ester dehydrase-isomerase"/>
    <property type="match status" value="1"/>
</dbReference>
<dbReference type="GO" id="GO:0009062">
    <property type="term" value="P:fatty acid catabolic process"/>
    <property type="evidence" value="ECO:0007669"/>
    <property type="project" value="TreeGrafter"/>
</dbReference>
<feature type="non-terminal residue" evidence="3">
    <location>
        <position position="281"/>
    </location>
</feature>
<dbReference type="PANTHER" id="PTHR11066">
    <property type="entry name" value="ACYL-COA THIOESTERASE"/>
    <property type="match status" value="1"/>
</dbReference>
<evidence type="ECO:0000313" key="4">
    <source>
        <dbReference type="Proteomes" id="UP000077069"/>
    </source>
</evidence>